<dbReference type="AlphaFoldDB" id="A0A1G8Y431"/>
<keyword evidence="7 13" id="KW-0238">DNA-binding</keyword>
<comment type="catalytic activity">
    <reaction evidence="10">
        <text>Couples ATP hydrolysis with the unwinding of duplex DNA by translocating in the 3'-5' direction.</text>
        <dbReference type="EC" id="5.6.2.4"/>
    </reaction>
</comment>
<dbReference type="Gene3D" id="1.10.10.160">
    <property type="match status" value="1"/>
</dbReference>
<evidence type="ECO:0000259" key="14">
    <source>
        <dbReference type="PROSITE" id="PS51198"/>
    </source>
</evidence>
<dbReference type="Gene3D" id="3.40.50.300">
    <property type="entry name" value="P-loop containing nucleotide triphosphate hydrolases"/>
    <property type="match status" value="2"/>
</dbReference>
<comment type="similarity">
    <text evidence="1 13">Belongs to the helicase family. UvrD subfamily.</text>
</comment>
<gene>
    <name evidence="16" type="ORF">SAMN05660472_00421</name>
</gene>
<keyword evidence="4 12" id="KW-0378">Hydrolase</keyword>
<sequence length="729" mass="83350">MNLSHMNDEQRRAVEHTEGPLLVLAGAGSGKTRVLTHRIAYLVEEKGVSPYSILAITFTNKAAKEMKERLERLMEGDFKDLWVSTFHSTCVRILRRDIEKIGYERNFVIYDTSDQQTVMKECMKKLKVDEKKLNPRAALGAIGRAKDRLITPSEYAKEFGSDYPNNLILDLYRLYQKTLKGNNALDFDDLIMKTVELLQQNPADLHYYQNKFKYILVDEFQDTNMAQYTLVSMLARQHQNLCVVGDDDQGIYSWRGADIENILGFEKEFPNTAVIKLEKNYRSTKTILNAANRVVSNNRARKDKKLWTDNQEGEIIQYYKANNEYDEASYIANTIERLRREEDRQYKDIALLYRTNAQSRVLEEALMKEGIPYKIVAGTRFYDRKEIKDILAYLITIENPVNDVGVKRIINVPKRGIGLRTIEKIDEYAEALEISFFEALLDIDEIGDISTRVQNQIKKFTDIMMDLRQRREEMAVTEIVGELYEKTGYIEELKKEGSVEAESRIENLQEFLSLTVDFDENAEIKTLEEFLARTSLESSLDHVEEDNAVILMTLHSAKGLEFPVVFIPGMEEGIFPSYMSLQENNDEEERRLCYVGITRAMEKLYMSHAMMRTLYGRTSYNSCSRFLEEIPDELIDREIPYNRKTEVKKMQTSPLFTGGGLGGFGGLAGKPKLDAGVSKSKITGGAKVKHPKFGIGTVVSVGGDILTIAFPNAGVKKISSAFVQLHIVE</sequence>
<dbReference type="RefSeq" id="WP_090549617.1">
    <property type="nucleotide sequence ID" value="NZ_FNFP01000001.1"/>
</dbReference>
<evidence type="ECO:0000259" key="15">
    <source>
        <dbReference type="PROSITE" id="PS51217"/>
    </source>
</evidence>
<evidence type="ECO:0000256" key="11">
    <source>
        <dbReference type="ARBA" id="ARBA00048988"/>
    </source>
</evidence>
<keyword evidence="2 12" id="KW-0547">Nucleotide-binding</keyword>
<evidence type="ECO:0000256" key="10">
    <source>
        <dbReference type="ARBA" id="ARBA00034617"/>
    </source>
</evidence>
<evidence type="ECO:0000256" key="2">
    <source>
        <dbReference type="ARBA" id="ARBA00022741"/>
    </source>
</evidence>
<dbReference type="OrthoDB" id="9810135at2"/>
<dbReference type="PROSITE" id="PS51198">
    <property type="entry name" value="UVRD_HELICASE_ATP_BIND"/>
    <property type="match status" value="1"/>
</dbReference>
<keyword evidence="9" id="KW-0413">Isomerase</keyword>
<dbReference type="Pfam" id="PF13361">
    <property type="entry name" value="UvrD_C"/>
    <property type="match status" value="1"/>
</dbReference>
<organism evidence="16 17">
    <name type="scientific">Natronincola ferrireducens</name>
    <dbReference type="NCBI Taxonomy" id="393762"/>
    <lineage>
        <taxon>Bacteria</taxon>
        <taxon>Bacillati</taxon>
        <taxon>Bacillota</taxon>
        <taxon>Clostridia</taxon>
        <taxon>Peptostreptococcales</taxon>
        <taxon>Natronincolaceae</taxon>
        <taxon>Natronincola</taxon>
    </lineage>
</organism>
<evidence type="ECO:0000256" key="13">
    <source>
        <dbReference type="RuleBase" id="RU364053"/>
    </source>
</evidence>
<dbReference type="NCBIfam" id="TIGR01073">
    <property type="entry name" value="pcrA"/>
    <property type="match status" value="1"/>
</dbReference>
<keyword evidence="5 12" id="KW-0347">Helicase</keyword>
<dbReference type="GO" id="GO:0005524">
    <property type="term" value="F:ATP binding"/>
    <property type="evidence" value="ECO:0007669"/>
    <property type="project" value="UniProtKB-UniRule"/>
</dbReference>
<evidence type="ECO:0000313" key="16">
    <source>
        <dbReference type="EMBL" id="SDJ97598.1"/>
    </source>
</evidence>
<dbReference type="GO" id="GO:0016887">
    <property type="term" value="F:ATP hydrolysis activity"/>
    <property type="evidence" value="ECO:0007669"/>
    <property type="project" value="RHEA"/>
</dbReference>
<dbReference type="InterPro" id="IPR014016">
    <property type="entry name" value="UvrD-like_ATP-bd"/>
</dbReference>
<dbReference type="STRING" id="393762.SAMN05660472_00421"/>
<dbReference type="FunFam" id="1.10.486.10:FF:000003">
    <property type="entry name" value="ATP-dependent DNA helicase"/>
    <property type="match status" value="1"/>
</dbReference>
<dbReference type="InterPro" id="IPR014017">
    <property type="entry name" value="DNA_helicase_UvrD-like_C"/>
</dbReference>
<dbReference type="GO" id="GO:0003677">
    <property type="term" value="F:DNA binding"/>
    <property type="evidence" value="ECO:0007669"/>
    <property type="project" value="UniProtKB-KW"/>
</dbReference>
<dbReference type="GO" id="GO:0005829">
    <property type="term" value="C:cytosol"/>
    <property type="evidence" value="ECO:0007669"/>
    <property type="project" value="TreeGrafter"/>
</dbReference>
<evidence type="ECO:0000256" key="3">
    <source>
        <dbReference type="ARBA" id="ARBA00022763"/>
    </source>
</evidence>
<evidence type="ECO:0000256" key="4">
    <source>
        <dbReference type="ARBA" id="ARBA00022801"/>
    </source>
</evidence>
<keyword evidence="8" id="KW-0234">DNA repair</keyword>
<evidence type="ECO:0000256" key="6">
    <source>
        <dbReference type="ARBA" id="ARBA00022840"/>
    </source>
</evidence>
<evidence type="ECO:0000256" key="9">
    <source>
        <dbReference type="ARBA" id="ARBA00023235"/>
    </source>
</evidence>
<dbReference type="FunFam" id="1.10.10.160:FF:000001">
    <property type="entry name" value="ATP-dependent DNA helicase"/>
    <property type="match status" value="1"/>
</dbReference>
<keyword evidence="6 12" id="KW-0067">ATP-binding</keyword>
<dbReference type="CDD" id="cd18807">
    <property type="entry name" value="SF1_C_UvrD"/>
    <property type="match status" value="1"/>
</dbReference>
<accession>A0A1G8Y431</accession>
<feature type="domain" description="UvrD-like helicase C-terminal" evidence="15">
    <location>
        <begin position="285"/>
        <end position="559"/>
    </location>
</feature>
<dbReference type="InterPro" id="IPR013986">
    <property type="entry name" value="DExx_box_DNA_helicase_dom_sf"/>
</dbReference>
<feature type="binding site" evidence="12">
    <location>
        <begin position="25"/>
        <end position="32"/>
    </location>
    <ligand>
        <name>ATP</name>
        <dbReference type="ChEBI" id="CHEBI:30616"/>
    </ligand>
</feature>
<dbReference type="GO" id="GO:0033202">
    <property type="term" value="C:DNA helicase complex"/>
    <property type="evidence" value="ECO:0007669"/>
    <property type="project" value="TreeGrafter"/>
</dbReference>
<dbReference type="SUPFAM" id="SSF52540">
    <property type="entry name" value="P-loop containing nucleoside triphosphate hydrolases"/>
    <property type="match status" value="1"/>
</dbReference>
<dbReference type="GO" id="GO:0043138">
    <property type="term" value="F:3'-5' DNA helicase activity"/>
    <property type="evidence" value="ECO:0007669"/>
    <property type="project" value="UniProtKB-EC"/>
</dbReference>
<evidence type="ECO:0000256" key="12">
    <source>
        <dbReference type="PROSITE-ProRule" id="PRU00560"/>
    </source>
</evidence>
<dbReference type="EC" id="5.6.2.4" evidence="13"/>
<feature type="domain" description="UvrD-like helicase ATP-binding" evidence="14">
    <location>
        <begin position="4"/>
        <end position="284"/>
    </location>
</feature>
<dbReference type="Gene3D" id="1.10.486.10">
    <property type="entry name" value="PCRA, domain 4"/>
    <property type="match status" value="1"/>
</dbReference>
<dbReference type="GO" id="GO:0006260">
    <property type="term" value="P:DNA replication"/>
    <property type="evidence" value="ECO:0007669"/>
    <property type="project" value="InterPro"/>
</dbReference>
<dbReference type="FunFam" id="3.40.50.300:FF:001201">
    <property type="entry name" value="ATP-dependent DNA helicase UvrD2"/>
    <property type="match status" value="1"/>
</dbReference>
<dbReference type="Pfam" id="PF21196">
    <property type="entry name" value="PcrA_UvrD_tudor"/>
    <property type="match status" value="1"/>
</dbReference>
<comment type="catalytic activity">
    <reaction evidence="11 13">
        <text>ATP + H2O = ADP + phosphate + H(+)</text>
        <dbReference type="Rhea" id="RHEA:13065"/>
        <dbReference type="ChEBI" id="CHEBI:15377"/>
        <dbReference type="ChEBI" id="CHEBI:15378"/>
        <dbReference type="ChEBI" id="CHEBI:30616"/>
        <dbReference type="ChEBI" id="CHEBI:43474"/>
        <dbReference type="ChEBI" id="CHEBI:456216"/>
        <dbReference type="EC" id="5.6.2.4"/>
    </reaction>
</comment>
<dbReference type="GO" id="GO:0009314">
    <property type="term" value="P:response to radiation"/>
    <property type="evidence" value="ECO:0007669"/>
    <property type="project" value="UniProtKB-ARBA"/>
</dbReference>
<dbReference type="InterPro" id="IPR000212">
    <property type="entry name" value="DNA_helicase_UvrD/REP"/>
</dbReference>
<keyword evidence="3" id="KW-0227">DNA damage</keyword>
<dbReference type="Pfam" id="PF00580">
    <property type="entry name" value="UvrD-helicase"/>
    <property type="match status" value="1"/>
</dbReference>
<protein>
    <recommendedName>
        <fullName evidence="13">ATP-dependent DNA helicase</fullName>
        <ecNumber evidence="13">5.6.2.4</ecNumber>
    </recommendedName>
</protein>
<evidence type="ECO:0000256" key="8">
    <source>
        <dbReference type="ARBA" id="ARBA00023204"/>
    </source>
</evidence>
<dbReference type="GO" id="GO:0000725">
    <property type="term" value="P:recombinational repair"/>
    <property type="evidence" value="ECO:0007669"/>
    <property type="project" value="TreeGrafter"/>
</dbReference>
<dbReference type="PANTHER" id="PTHR11070">
    <property type="entry name" value="UVRD / RECB / PCRA DNA HELICASE FAMILY MEMBER"/>
    <property type="match status" value="1"/>
</dbReference>
<keyword evidence="17" id="KW-1185">Reference proteome</keyword>
<dbReference type="InterPro" id="IPR027417">
    <property type="entry name" value="P-loop_NTPase"/>
</dbReference>
<dbReference type="PANTHER" id="PTHR11070:SF2">
    <property type="entry name" value="ATP-DEPENDENT DNA HELICASE SRS2"/>
    <property type="match status" value="1"/>
</dbReference>
<evidence type="ECO:0000313" key="17">
    <source>
        <dbReference type="Proteomes" id="UP000198718"/>
    </source>
</evidence>
<dbReference type="InterPro" id="IPR005751">
    <property type="entry name" value="ATP-dep_DNA_helicase_PcrA"/>
</dbReference>
<evidence type="ECO:0000256" key="1">
    <source>
        <dbReference type="ARBA" id="ARBA00009922"/>
    </source>
</evidence>
<dbReference type="Proteomes" id="UP000198718">
    <property type="component" value="Unassembled WGS sequence"/>
</dbReference>
<reference evidence="16 17" key="1">
    <citation type="submission" date="2016-10" db="EMBL/GenBank/DDBJ databases">
        <authorList>
            <person name="de Groot N.N."/>
        </authorList>
    </citation>
    <scope>NUCLEOTIDE SEQUENCE [LARGE SCALE GENOMIC DNA]</scope>
    <source>
        <strain evidence="16 17">DSM 18346</strain>
    </source>
</reference>
<proteinExistence type="inferred from homology"/>
<dbReference type="EMBL" id="FNFP01000001">
    <property type="protein sequence ID" value="SDJ97598.1"/>
    <property type="molecule type" value="Genomic_DNA"/>
</dbReference>
<dbReference type="CDD" id="cd17932">
    <property type="entry name" value="DEXQc_UvrD"/>
    <property type="match status" value="1"/>
</dbReference>
<evidence type="ECO:0000256" key="7">
    <source>
        <dbReference type="ARBA" id="ARBA00023125"/>
    </source>
</evidence>
<dbReference type="PROSITE" id="PS51217">
    <property type="entry name" value="UVRD_HELICASE_CTER"/>
    <property type="match status" value="1"/>
</dbReference>
<evidence type="ECO:0000256" key="5">
    <source>
        <dbReference type="ARBA" id="ARBA00022806"/>
    </source>
</evidence>
<name>A0A1G8Y431_9FIRM</name>